<name>A0ACB7XZJ6_9ERIC</name>
<dbReference type="Proteomes" id="UP000828048">
    <property type="component" value="Chromosome 5"/>
</dbReference>
<evidence type="ECO:0000313" key="1">
    <source>
        <dbReference type="EMBL" id="KAH7846075.1"/>
    </source>
</evidence>
<dbReference type="EMBL" id="CM037155">
    <property type="protein sequence ID" value="KAH7846075.1"/>
    <property type="molecule type" value="Genomic_DNA"/>
</dbReference>
<keyword evidence="2" id="KW-1185">Reference proteome</keyword>
<organism evidence="1 2">
    <name type="scientific">Vaccinium darrowii</name>
    <dbReference type="NCBI Taxonomy" id="229202"/>
    <lineage>
        <taxon>Eukaryota</taxon>
        <taxon>Viridiplantae</taxon>
        <taxon>Streptophyta</taxon>
        <taxon>Embryophyta</taxon>
        <taxon>Tracheophyta</taxon>
        <taxon>Spermatophyta</taxon>
        <taxon>Magnoliopsida</taxon>
        <taxon>eudicotyledons</taxon>
        <taxon>Gunneridae</taxon>
        <taxon>Pentapetalae</taxon>
        <taxon>asterids</taxon>
        <taxon>Ericales</taxon>
        <taxon>Ericaceae</taxon>
        <taxon>Vaccinioideae</taxon>
        <taxon>Vaccinieae</taxon>
        <taxon>Vaccinium</taxon>
    </lineage>
</organism>
<comment type="caution">
    <text evidence="1">The sequence shown here is derived from an EMBL/GenBank/DDBJ whole genome shotgun (WGS) entry which is preliminary data.</text>
</comment>
<reference evidence="1 2" key="1">
    <citation type="journal article" date="2021" name="Hortic Res">
        <title>High-quality reference genome and annotation aids understanding of berry development for evergreen blueberry (Vaccinium darrowii).</title>
        <authorList>
            <person name="Yu J."/>
            <person name="Hulse-Kemp A.M."/>
            <person name="Babiker E."/>
            <person name="Staton M."/>
        </authorList>
    </citation>
    <scope>NUCLEOTIDE SEQUENCE [LARGE SCALE GENOMIC DNA]</scope>
    <source>
        <strain evidence="2">cv. NJ 8807/NJ 8810</strain>
        <tissue evidence="1">Young leaf</tissue>
    </source>
</reference>
<sequence>MHPKIKAAPSPSEYIPLETTADDSTTTIDITEIATNNSPTTTYTTTKDAATKDPDVTNKSNTIDDPTTITIDTTSLEPLTSYGGEPPLPPPPSQTISNEENDSGVVSSLSDLLLTTSLSDLFVTAFFVVCFGYLSILGIQISKFQRAVDPNIQVHSASLSLYNFSSSQITTEGEITFNVTKPPDCSAVFYDNLVVSLFHMEKPLSVANMESFFQNENNHTMVKAIFPRTIAPVEKPESGRTARDFNSSSTFEFSFDVNAKGRLWQNYWKSEDVMGEGRQMNVWCPDVKVKIMMETGVGRMAEPAKCKVKTYYD</sequence>
<proteinExistence type="predicted"/>
<accession>A0ACB7XZJ6</accession>
<protein>
    <submittedName>
        <fullName evidence="1">Uncharacterized protein</fullName>
    </submittedName>
</protein>
<gene>
    <name evidence="1" type="ORF">Vadar_009491</name>
</gene>
<evidence type="ECO:0000313" key="2">
    <source>
        <dbReference type="Proteomes" id="UP000828048"/>
    </source>
</evidence>